<dbReference type="STRING" id="336831.WG68_07055"/>
<sequence>MKDSVFFTILAGVSVFVVGQFILKLVLEPIVSFKESLGNLSAFCLRYRAKITNANASLELQNELKVLISTILSKSQSIPFYSAFARVLGLPSETSIIESCRLLNGISYEMVKETSQHQGNLQGPFLILTDLQKVSELLKVRLDYSEL</sequence>
<keyword evidence="1" id="KW-1133">Transmembrane helix</keyword>
<accession>A0A0M2VAF4</accession>
<dbReference type="Proteomes" id="UP000034228">
    <property type="component" value="Unassembled WGS sequence"/>
</dbReference>
<protein>
    <submittedName>
        <fullName evidence="2">Uncharacterized protein</fullName>
    </submittedName>
</protein>
<dbReference type="AlphaFoldDB" id="A0A0M2VAF4"/>
<organism evidence="2 3">
    <name type="scientific">Arsukibacterium ikkense</name>
    <dbReference type="NCBI Taxonomy" id="336831"/>
    <lineage>
        <taxon>Bacteria</taxon>
        <taxon>Pseudomonadati</taxon>
        <taxon>Pseudomonadota</taxon>
        <taxon>Gammaproteobacteria</taxon>
        <taxon>Chromatiales</taxon>
        <taxon>Chromatiaceae</taxon>
        <taxon>Arsukibacterium</taxon>
    </lineage>
</organism>
<evidence type="ECO:0000256" key="1">
    <source>
        <dbReference type="SAM" id="Phobius"/>
    </source>
</evidence>
<dbReference type="EMBL" id="LAHO01000005">
    <property type="protein sequence ID" value="KKO46108.1"/>
    <property type="molecule type" value="Genomic_DNA"/>
</dbReference>
<reference evidence="2 3" key="1">
    <citation type="submission" date="2015-03" db="EMBL/GenBank/DDBJ databases">
        <title>Draft genome sequences of two protease-producing strains of Arsukibacterium isolated from two cold and alkaline environments.</title>
        <authorList>
            <person name="Lylloff J.E."/>
            <person name="Skov L.B."/>
            <person name="Jepsen M."/>
            <person name="Hallin P.F."/>
            <person name="Sorensen S.J."/>
            <person name="Stougaard P."/>
            <person name="Glaring M.A."/>
        </authorList>
    </citation>
    <scope>NUCLEOTIDE SEQUENCE [LARGE SCALE GENOMIC DNA]</scope>
    <source>
        <strain evidence="2 3">GCM72</strain>
    </source>
</reference>
<proteinExistence type="predicted"/>
<evidence type="ECO:0000313" key="3">
    <source>
        <dbReference type="Proteomes" id="UP000034228"/>
    </source>
</evidence>
<keyword evidence="3" id="KW-1185">Reference proteome</keyword>
<dbReference type="OrthoDB" id="7064947at2"/>
<comment type="caution">
    <text evidence="2">The sequence shown here is derived from an EMBL/GenBank/DDBJ whole genome shotgun (WGS) entry which is preliminary data.</text>
</comment>
<keyword evidence="1" id="KW-0472">Membrane</keyword>
<gene>
    <name evidence="2" type="ORF">WG68_07055</name>
</gene>
<evidence type="ECO:0000313" key="2">
    <source>
        <dbReference type="EMBL" id="KKO46108.1"/>
    </source>
</evidence>
<dbReference type="RefSeq" id="WP_046556966.1">
    <property type="nucleotide sequence ID" value="NZ_LAHO01000005.1"/>
</dbReference>
<name>A0A0M2VAF4_9GAMM</name>
<keyword evidence="1" id="KW-0812">Transmembrane</keyword>
<feature type="transmembrane region" description="Helical" evidence="1">
    <location>
        <begin position="6"/>
        <end position="27"/>
    </location>
</feature>